<comment type="caution">
    <text evidence="2">The sequence shown here is derived from an EMBL/GenBank/DDBJ whole genome shotgun (WGS) entry which is preliminary data.</text>
</comment>
<reference evidence="2 3" key="1">
    <citation type="submission" date="2019-07" db="EMBL/GenBank/DDBJ databases">
        <title>Genomic Encyclopedia of Archaeal and Bacterial Type Strains, Phase II (KMG-II): from individual species to whole genera.</title>
        <authorList>
            <person name="Goeker M."/>
        </authorList>
    </citation>
    <scope>NUCLEOTIDE SEQUENCE [LARGE SCALE GENOMIC DNA]</scope>
    <source>
        <strain evidence="2 3">DSM 14571</strain>
    </source>
</reference>
<name>A0ABY3NDD4_ELIMR</name>
<feature type="transmembrane region" description="Helical" evidence="1">
    <location>
        <begin position="18"/>
        <end position="36"/>
    </location>
</feature>
<keyword evidence="1" id="KW-0812">Transmembrane</keyword>
<evidence type="ECO:0000256" key="1">
    <source>
        <dbReference type="SAM" id="Phobius"/>
    </source>
</evidence>
<dbReference type="EMBL" id="VNHK01000010">
    <property type="protein sequence ID" value="TYO89323.1"/>
    <property type="molecule type" value="Genomic_DNA"/>
</dbReference>
<keyword evidence="3" id="KW-1185">Reference proteome</keyword>
<dbReference type="Proteomes" id="UP000324513">
    <property type="component" value="Unassembled WGS sequence"/>
</dbReference>
<proteinExistence type="predicted"/>
<gene>
    <name evidence="2" type="ORF">LX74_02900</name>
</gene>
<organism evidence="2 3">
    <name type="scientific">Elizabethkingia miricola</name>
    <name type="common">Chryseobacterium miricola</name>
    <dbReference type="NCBI Taxonomy" id="172045"/>
    <lineage>
        <taxon>Bacteria</taxon>
        <taxon>Pseudomonadati</taxon>
        <taxon>Bacteroidota</taxon>
        <taxon>Flavobacteriia</taxon>
        <taxon>Flavobacteriales</taxon>
        <taxon>Weeksellaceae</taxon>
        <taxon>Elizabethkingia</taxon>
    </lineage>
</organism>
<accession>A0ABY3NDD4</accession>
<evidence type="ECO:0000313" key="3">
    <source>
        <dbReference type="Proteomes" id="UP000324513"/>
    </source>
</evidence>
<protein>
    <submittedName>
        <fullName evidence="2">Uncharacterized protein</fullName>
    </submittedName>
</protein>
<keyword evidence="1" id="KW-0472">Membrane</keyword>
<sequence>MIIRKTKKRTLCYTNKNLIEFAILLIVILYVAYLYGKDVALNAN</sequence>
<keyword evidence="1" id="KW-1133">Transmembrane helix</keyword>
<evidence type="ECO:0000313" key="2">
    <source>
        <dbReference type="EMBL" id="TYO89323.1"/>
    </source>
</evidence>